<sequence length="67" mass="7546">MHLPCDSYRPWPPSWPDWTTEIARTAAKFSAHAAAESMWHRCARVIATKRGVEMGVIDKPVINGALR</sequence>
<reference evidence="1 2" key="1">
    <citation type="journal article" date="2019" name="Emerg. Microbes Infect.">
        <title>Comprehensive subspecies identification of 175 nontuberculous mycobacteria species based on 7547 genomic profiles.</title>
        <authorList>
            <person name="Matsumoto Y."/>
            <person name="Kinjo T."/>
            <person name="Motooka D."/>
            <person name="Nabeya D."/>
            <person name="Jung N."/>
            <person name="Uechi K."/>
            <person name="Horii T."/>
            <person name="Iida T."/>
            <person name="Fujita J."/>
            <person name="Nakamura S."/>
        </authorList>
    </citation>
    <scope>NUCLEOTIDE SEQUENCE [LARGE SCALE GENOMIC DNA]</scope>
    <source>
        <strain evidence="1 2">JCM 15296</strain>
    </source>
</reference>
<organism evidence="1 2">
    <name type="scientific">Mycolicibacterium aubagnense</name>
    <dbReference type="NCBI Taxonomy" id="319707"/>
    <lineage>
        <taxon>Bacteria</taxon>
        <taxon>Bacillati</taxon>
        <taxon>Actinomycetota</taxon>
        <taxon>Actinomycetes</taxon>
        <taxon>Mycobacteriales</taxon>
        <taxon>Mycobacteriaceae</taxon>
        <taxon>Mycolicibacterium</taxon>
    </lineage>
</organism>
<evidence type="ECO:0000313" key="2">
    <source>
        <dbReference type="Proteomes" id="UP000465609"/>
    </source>
</evidence>
<accession>A0ABN5YKS0</accession>
<protein>
    <submittedName>
        <fullName evidence="1">Uncharacterized protein</fullName>
    </submittedName>
</protein>
<name>A0ABN5YKS0_9MYCO</name>
<proteinExistence type="predicted"/>
<keyword evidence="2" id="KW-1185">Reference proteome</keyword>
<dbReference type="EMBL" id="AP022577">
    <property type="protein sequence ID" value="BBX82265.1"/>
    <property type="molecule type" value="Genomic_DNA"/>
</dbReference>
<evidence type="ECO:0000313" key="1">
    <source>
        <dbReference type="EMBL" id="BBX82265.1"/>
    </source>
</evidence>
<gene>
    <name evidence="1" type="ORF">MAUB_01380</name>
</gene>
<dbReference type="Proteomes" id="UP000465609">
    <property type="component" value="Chromosome"/>
</dbReference>